<proteinExistence type="predicted"/>
<feature type="compositionally biased region" description="Basic and acidic residues" evidence="1">
    <location>
        <begin position="1"/>
        <end position="14"/>
    </location>
</feature>
<sequence length="412" mass="44640">MKGWGKREITEKTHRPVASSGTIPACENPGPGECCMYCAGRIARERTYECWHVTADGTNLNYGNQRGRADFPRASLYRLGTFCLCLARSSFLPAKLAPCREADMRRQSTVQSTTLEKCKYVRLFSVPELVIDMNVMVLARGVTLDRAYKRAIWSTYHPPTTPDSCLLTFSVALAFVAHPKSASVEAYSPGFVERAGRELGGVVVRLLAFHRGKPGAVAPVFSHVVIVPDNAAGQRVFSGSSVSPHLHSGAAPYSLRFTVVGSKDLDHAAISCFVRVAVGHPKRAHLVLSRTGAPSSERQAPHVNKQTSPGEGKNWVIACERIGREMEDDLGTAEWRSKLSPAPPALVSRTRARECGPICGTWRPPVRPLCVTTTALASSPTGHLEKQVCVVYPAAILPARASSLLTALTSKL</sequence>
<reference evidence="2 3" key="1">
    <citation type="submission" date="2023-02" db="EMBL/GenBank/DDBJ databases">
        <title>LHISI_Scaffold_Assembly.</title>
        <authorList>
            <person name="Stuart O.P."/>
            <person name="Cleave R."/>
            <person name="Magrath M.J.L."/>
            <person name="Mikheyev A.S."/>
        </authorList>
    </citation>
    <scope>NUCLEOTIDE SEQUENCE [LARGE SCALE GENOMIC DNA]</scope>
    <source>
        <strain evidence="2">Daus_M_001</strain>
        <tissue evidence="2">Leg muscle</tissue>
    </source>
</reference>
<accession>A0ABQ9GJU0</accession>
<gene>
    <name evidence="2" type="ORF">PR048_025898</name>
</gene>
<protein>
    <submittedName>
        <fullName evidence="2">Uncharacterized protein</fullName>
    </submittedName>
</protein>
<feature type="region of interest" description="Disordered" evidence="1">
    <location>
        <begin position="1"/>
        <end position="22"/>
    </location>
</feature>
<feature type="region of interest" description="Disordered" evidence="1">
    <location>
        <begin position="290"/>
        <end position="309"/>
    </location>
</feature>
<feature type="compositionally biased region" description="Polar residues" evidence="1">
    <location>
        <begin position="292"/>
        <end position="309"/>
    </location>
</feature>
<comment type="caution">
    <text evidence="2">The sequence shown here is derived from an EMBL/GenBank/DDBJ whole genome shotgun (WGS) entry which is preliminary data.</text>
</comment>
<dbReference type="EMBL" id="JARBHB010000011">
    <property type="protein sequence ID" value="KAJ8872295.1"/>
    <property type="molecule type" value="Genomic_DNA"/>
</dbReference>
<name>A0ABQ9GJU0_9NEOP</name>
<evidence type="ECO:0000313" key="2">
    <source>
        <dbReference type="EMBL" id="KAJ8872295.1"/>
    </source>
</evidence>
<evidence type="ECO:0000313" key="3">
    <source>
        <dbReference type="Proteomes" id="UP001159363"/>
    </source>
</evidence>
<evidence type="ECO:0000256" key="1">
    <source>
        <dbReference type="SAM" id="MobiDB-lite"/>
    </source>
</evidence>
<keyword evidence="3" id="KW-1185">Reference proteome</keyword>
<dbReference type="Proteomes" id="UP001159363">
    <property type="component" value="Chromosome 10"/>
</dbReference>
<organism evidence="2 3">
    <name type="scientific">Dryococelus australis</name>
    <dbReference type="NCBI Taxonomy" id="614101"/>
    <lineage>
        <taxon>Eukaryota</taxon>
        <taxon>Metazoa</taxon>
        <taxon>Ecdysozoa</taxon>
        <taxon>Arthropoda</taxon>
        <taxon>Hexapoda</taxon>
        <taxon>Insecta</taxon>
        <taxon>Pterygota</taxon>
        <taxon>Neoptera</taxon>
        <taxon>Polyneoptera</taxon>
        <taxon>Phasmatodea</taxon>
        <taxon>Verophasmatodea</taxon>
        <taxon>Anareolatae</taxon>
        <taxon>Phasmatidae</taxon>
        <taxon>Eurycanthinae</taxon>
        <taxon>Dryococelus</taxon>
    </lineage>
</organism>